<dbReference type="InParanoid" id="S8EBP4"/>
<accession>S8EBP4</accession>
<proteinExistence type="predicted"/>
<evidence type="ECO:0000313" key="1">
    <source>
        <dbReference type="EMBL" id="EPT02372.1"/>
    </source>
</evidence>
<protein>
    <recommendedName>
        <fullName evidence="3">F-box domain-containing protein</fullName>
    </recommendedName>
</protein>
<dbReference type="OrthoDB" id="2793270at2759"/>
<organism evidence="1 2">
    <name type="scientific">Fomitopsis schrenkii</name>
    <name type="common">Brown rot fungus</name>
    <dbReference type="NCBI Taxonomy" id="2126942"/>
    <lineage>
        <taxon>Eukaryota</taxon>
        <taxon>Fungi</taxon>
        <taxon>Dikarya</taxon>
        <taxon>Basidiomycota</taxon>
        <taxon>Agaricomycotina</taxon>
        <taxon>Agaricomycetes</taxon>
        <taxon>Polyporales</taxon>
        <taxon>Fomitopsis</taxon>
    </lineage>
</organism>
<evidence type="ECO:0000313" key="2">
    <source>
        <dbReference type="Proteomes" id="UP000015241"/>
    </source>
</evidence>
<name>S8EBP4_FOMSC</name>
<gene>
    <name evidence="1" type="ORF">FOMPIDRAFT_1015409</name>
</gene>
<dbReference type="EMBL" id="KE504136">
    <property type="protein sequence ID" value="EPT02372.1"/>
    <property type="molecule type" value="Genomic_DNA"/>
</dbReference>
<evidence type="ECO:0008006" key="3">
    <source>
        <dbReference type="Google" id="ProtNLM"/>
    </source>
</evidence>
<sequence length="525" mass="59562">MPDPSQRVRFWCVTAASDLEVLGCDFQYFCRDCESPALSAKAGIEMIAWQDYHTHPTTVEMGDTSARTLPPETTDKIIDYLHDIPTALVSSSLVQKSWTYRAQWWLYTKIFLRDRQAYASLLRLKSQPRTRAFLKQQCGHTTRLEITDDKDYPYAHAFPLPFINFFPVLNALAYHDAQWSQLHPDPTILDSLSTFSRVATLEFYACRFSKFRDFVRVICALRSLCDLTIVETNLGKASLLLNLNTIEPTITSLGKELRLSRLHARHLVSEGTSLAELLNWVSMTPSAESTADEQRIQTLVIHPHDLTSGTSFYGPLQALLRQLGSSLTTLDIPVLPQSLIGMGIPVGLPVNANDRLQSLVLRYTFREEWETAWANIGQMLSTITSPSLQTLELVFTIYRAAWIDIGGAFNVTQSKDSWAPINEVLGSGALSKLQKATITLEWYIEKSLPDAEVERLQVSIEEGMKGLEWSKRGILSITHSEHCWDIHMTTTRLKFQWFELQKGASDRNRRHPRVTLHQSEAAQDD</sequence>
<reference evidence="1 2" key="1">
    <citation type="journal article" date="2012" name="Science">
        <title>The Paleozoic origin of enzymatic lignin decomposition reconstructed from 31 fungal genomes.</title>
        <authorList>
            <person name="Floudas D."/>
            <person name="Binder M."/>
            <person name="Riley R."/>
            <person name="Barry K."/>
            <person name="Blanchette R.A."/>
            <person name="Henrissat B."/>
            <person name="Martinez A.T."/>
            <person name="Otillar R."/>
            <person name="Spatafora J.W."/>
            <person name="Yadav J.S."/>
            <person name="Aerts A."/>
            <person name="Benoit I."/>
            <person name="Boyd A."/>
            <person name="Carlson A."/>
            <person name="Copeland A."/>
            <person name="Coutinho P.M."/>
            <person name="de Vries R.P."/>
            <person name="Ferreira P."/>
            <person name="Findley K."/>
            <person name="Foster B."/>
            <person name="Gaskell J."/>
            <person name="Glotzer D."/>
            <person name="Gorecki P."/>
            <person name="Heitman J."/>
            <person name="Hesse C."/>
            <person name="Hori C."/>
            <person name="Igarashi K."/>
            <person name="Jurgens J.A."/>
            <person name="Kallen N."/>
            <person name="Kersten P."/>
            <person name="Kohler A."/>
            <person name="Kuees U."/>
            <person name="Kumar T.K.A."/>
            <person name="Kuo A."/>
            <person name="LaButti K."/>
            <person name="Larrondo L.F."/>
            <person name="Lindquist E."/>
            <person name="Ling A."/>
            <person name="Lombard V."/>
            <person name="Lucas S."/>
            <person name="Lundell T."/>
            <person name="Martin R."/>
            <person name="McLaughlin D.J."/>
            <person name="Morgenstern I."/>
            <person name="Morin E."/>
            <person name="Murat C."/>
            <person name="Nagy L.G."/>
            <person name="Nolan M."/>
            <person name="Ohm R.A."/>
            <person name="Patyshakuliyeva A."/>
            <person name="Rokas A."/>
            <person name="Ruiz-Duenas F.J."/>
            <person name="Sabat G."/>
            <person name="Salamov A."/>
            <person name="Samejima M."/>
            <person name="Schmutz J."/>
            <person name="Slot J.C."/>
            <person name="St John F."/>
            <person name="Stenlid J."/>
            <person name="Sun H."/>
            <person name="Sun S."/>
            <person name="Syed K."/>
            <person name="Tsang A."/>
            <person name="Wiebenga A."/>
            <person name="Young D."/>
            <person name="Pisabarro A."/>
            <person name="Eastwood D.C."/>
            <person name="Martin F."/>
            <person name="Cullen D."/>
            <person name="Grigoriev I.V."/>
            <person name="Hibbett D.S."/>
        </authorList>
    </citation>
    <scope>NUCLEOTIDE SEQUENCE</scope>
    <source>
        <strain evidence="2">FP-58527</strain>
    </source>
</reference>
<keyword evidence="2" id="KW-1185">Reference proteome</keyword>
<dbReference type="STRING" id="743788.S8EBP4"/>
<dbReference type="HOGENOM" id="CLU_518774_0_0_1"/>
<dbReference type="AlphaFoldDB" id="S8EBP4"/>
<dbReference type="Proteomes" id="UP000015241">
    <property type="component" value="Unassembled WGS sequence"/>
</dbReference>